<dbReference type="AlphaFoldDB" id="A0A5B7IHU8"/>
<comment type="caution">
    <text evidence="1">The sequence shown here is derived from an EMBL/GenBank/DDBJ whole genome shotgun (WGS) entry which is preliminary data.</text>
</comment>
<evidence type="ECO:0000313" key="1">
    <source>
        <dbReference type="EMBL" id="MPC81873.1"/>
    </source>
</evidence>
<dbReference type="EMBL" id="VSRR010058262">
    <property type="protein sequence ID" value="MPC81873.1"/>
    <property type="molecule type" value="Genomic_DNA"/>
</dbReference>
<keyword evidence="2" id="KW-1185">Reference proteome</keyword>
<name>A0A5B7IHU8_PORTR</name>
<sequence>MECLADGHPDSANKINMSSQVLHSPPAHSHGSFLKCAGKRITRISDREGEQSCEGNIGEYKGK</sequence>
<reference evidence="1 2" key="1">
    <citation type="submission" date="2019-05" db="EMBL/GenBank/DDBJ databases">
        <title>Another draft genome of Portunus trituberculatus and its Hox gene families provides insights of decapod evolution.</title>
        <authorList>
            <person name="Jeong J.-H."/>
            <person name="Song I."/>
            <person name="Kim S."/>
            <person name="Choi T."/>
            <person name="Kim D."/>
            <person name="Ryu S."/>
            <person name="Kim W."/>
        </authorList>
    </citation>
    <scope>NUCLEOTIDE SEQUENCE [LARGE SCALE GENOMIC DNA]</scope>
    <source>
        <tissue evidence="1">Muscle</tissue>
    </source>
</reference>
<accession>A0A5B7IHU8</accession>
<dbReference type="Proteomes" id="UP000324222">
    <property type="component" value="Unassembled WGS sequence"/>
</dbReference>
<proteinExistence type="predicted"/>
<gene>
    <name evidence="1" type="ORF">E2C01_076511</name>
</gene>
<evidence type="ECO:0000313" key="2">
    <source>
        <dbReference type="Proteomes" id="UP000324222"/>
    </source>
</evidence>
<protein>
    <submittedName>
        <fullName evidence="1">Uncharacterized protein</fullName>
    </submittedName>
</protein>
<organism evidence="1 2">
    <name type="scientific">Portunus trituberculatus</name>
    <name type="common">Swimming crab</name>
    <name type="synonym">Neptunus trituberculatus</name>
    <dbReference type="NCBI Taxonomy" id="210409"/>
    <lineage>
        <taxon>Eukaryota</taxon>
        <taxon>Metazoa</taxon>
        <taxon>Ecdysozoa</taxon>
        <taxon>Arthropoda</taxon>
        <taxon>Crustacea</taxon>
        <taxon>Multicrustacea</taxon>
        <taxon>Malacostraca</taxon>
        <taxon>Eumalacostraca</taxon>
        <taxon>Eucarida</taxon>
        <taxon>Decapoda</taxon>
        <taxon>Pleocyemata</taxon>
        <taxon>Brachyura</taxon>
        <taxon>Eubrachyura</taxon>
        <taxon>Portunoidea</taxon>
        <taxon>Portunidae</taxon>
        <taxon>Portuninae</taxon>
        <taxon>Portunus</taxon>
    </lineage>
</organism>